<comment type="caution">
    <text evidence="2">The sequence shown here is derived from an EMBL/GenBank/DDBJ whole genome shotgun (WGS) entry which is preliminary data.</text>
</comment>
<dbReference type="Pfam" id="PF06101">
    <property type="entry name" value="Vps62"/>
    <property type="match status" value="1"/>
</dbReference>
<dbReference type="Proteomes" id="UP001150904">
    <property type="component" value="Unassembled WGS sequence"/>
</dbReference>
<dbReference type="PANTHER" id="PTHR48172:SF2">
    <property type="entry name" value="VACUOLAR PROTEIN SORTING PROTEIN 62"/>
    <property type="match status" value="1"/>
</dbReference>
<dbReference type="EMBL" id="JAPQKR010000015">
    <property type="protein sequence ID" value="KAJ5195193.1"/>
    <property type="molecule type" value="Genomic_DNA"/>
</dbReference>
<evidence type="ECO:0000313" key="3">
    <source>
        <dbReference type="Proteomes" id="UP001150904"/>
    </source>
</evidence>
<evidence type="ECO:0000313" key="2">
    <source>
        <dbReference type="EMBL" id="KAJ5195193.1"/>
    </source>
</evidence>
<feature type="signal peptide" evidence="1">
    <location>
        <begin position="1"/>
        <end position="23"/>
    </location>
</feature>
<feature type="chain" id="PRO_5040897116" description="Vacuolar protein sorting protein 62" evidence="1">
    <location>
        <begin position="24"/>
        <end position="599"/>
    </location>
</feature>
<dbReference type="RefSeq" id="XP_058305681.1">
    <property type="nucleotide sequence ID" value="XM_058455693.1"/>
</dbReference>
<evidence type="ECO:0008006" key="4">
    <source>
        <dbReference type="Google" id="ProtNLM"/>
    </source>
</evidence>
<accession>A0A9W9JDS5</accession>
<gene>
    <name evidence="2" type="ORF">N7498_008631</name>
</gene>
<keyword evidence="1" id="KW-0732">Signal</keyword>
<dbReference type="GeneID" id="83182994"/>
<dbReference type="OrthoDB" id="188042at2759"/>
<proteinExistence type="predicted"/>
<reference evidence="2" key="2">
    <citation type="journal article" date="2023" name="IMA Fungus">
        <title>Comparative genomic study of the Penicillium genus elucidates a diverse pangenome and 15 lateral gene transfer events.</title>
        <authorList>
            <person name="Petersen C."/>
            <person name="Sorensen T."/>
            <person name="Nielsen M.R."/>
            <person name="Sondergaard T.E."/>
            <person name="Sorensen J.L."/>
            <person name="Fitzpatrick D.A."/>
            <person name="Frisvad J.C."/>
            <person name="Nielsen K.L."/>
        </authorList>
    </citation>
    <scope>NUCLEOTIDE SEQUENCE</scope>
    <source>
        <strain evidence="2">IBT 15544</strain>
    </source>
</reference>
<name>A0A9W9JDS5_9EURO</name>
<evidence type="ECO:0000256" key="1">
    <source>
        <dbReference type="SAM" id="SignalP"/>
    </source>
</evidence>
<reference evidence="2" key="1">
    <citation type="submission" date="2022-12" db="EMBL/GenBank/DDBJ databases">
        <authorList>
            <person name="Petersen C."/>
        </authorList>
    </citation>
    <scope>NUCLEOTIDE SEQUENCE</scope>
    <source>
        <strain evidence="2">IBT 15544</strain>
    </source>
</reference>
<dbReference type="AlphaFoldDB" id="A0A9W9JDS5"/>
<dbReference type="InterPro" id="IPR009291">
    <property type="entry name" value="Vps62"/>
</dbReference>
<protein>
    <recommendedName>
        <fullName evidence="4">Vacuolar protein sorting protein 62</fullName>
    </recommendedName>
</protein>
<dbReference type="PANTHER" id="PTHR48172">
    <property type="match status" value="1"/>
</dbReference>
<organism evidence="2 3">
    <name type="scientific">Penicillium cinerascens</name>
    <dbReference type="NCBI Taxonomy" id="70096"/>
    <lineage>
        <taxon>Eukaryota</taxon>
        <taxon>Fungi</taxon>
        <taxon>Dikarya</taxon>
        <taxon>Ascomycota</taxon>
        <taxon>Pezizomycotina</taxon>
        <taxon>Eurotiomycetes</taxon>
        <taxon>Eurotiomycetidae</taxon>
        <taxon>Eurotiales</taxon>
        <taxon>Aspergillaceae</taxon>
        <taxon>Penicillium</taxon>
    </lineage>
</organism>
<keyword evidence="3" id="KW-1185">Reference proteome</keyword>
<sequence>MAASCVRLSSFLQCALLASLVVSQPIEPDSTDPTNPINPAACQIAWSSPHCIDYPASTGVLETALSVHEPDSRLARAVYAGSFQQMGRKAKATIVALSTLIVYVSVNSLARTLDPKSFVWYDEDKDERSWIATSRSWFDRKSCRWLGICGAAHIQTVEEHFGRRNPEKWHESNDTESEPWRSYWFSGASNQSEWDTEEWARREIPDYVFDYAPFVHLYSGEQFWPGDIAEHLYHTTPMLNYTPIQAQWDHATLQNLNELNRWERGRHVFLTSNDDVQTRPPWLEGERNIPESDEEMEESWADWDGRVDGKIPGDTEEDRAEWFDLRHPEDDDLNKESSQAHRLLRQELRKRYGGKEIQEPVGDTPTEGPGGRSDAPAILLVMDKGNGVVDAFWFFFYSFNLGNTVVNVRFGNHVGDWEHCLVRFHHGQPKALFFSAHTAGEAYHYEAVEKIGKRPVIYSAEGSHAMYATAGVHEYILPWGLLHDVTDRGPLWDPLLNSHAYTYDFDNDTLRASTYSPTSPTEWFYFRGHWGDKYYPLGDERQYRFAGQYHYVNGPLGPKFKHLNRVKVCQGPDRSTCVIKDWIGEDVRAPRWDSVGFGE</sequence>